<evidence type="ECO:0000313" key="8">
    <source>
        <dbReference type="EMBL" id="KAG7368635.1"/>
    </source>
</evidence>
<dbReference type="Proteomes" id="UP000693970">
    <property type="component" value="Unassembled WGS sequence"/>
</dbReference>
<dbReference type="GO" id="GO:0005524">
    <property type="term" value="F:ATP binding"/>
    <property type="evidence" value="ECO:0007669"/>
    <property type="project" value="UniProtKB-UniRule"/>
</dbReference>
<name>A0A9K3Q330_9STRA</name>
<comment type="caution">
    <text evidence="8">The sequence shown here is derived from an EMBL/GenBank/DDBJ whole genome shotgun (WGS) entry which is preliminary data.</text>
</comment>
<dbReference type="GO" id="GO:0035494">
    <property type="term" value="P:SNARE complex disassembly"/>
    <property type="evidence" value="ECO:0007669"/>
    <property type="project" value="InterPro"/>
</dbReference>
<evidence type="ECO:0000313" key="9">
    <source>
        <dbReference type="Proteomes" id="UP000693970"/>
    </source>
</evidence>
<keyword evidence="3 6" id="KW-0547">Nucleotide-binding</keyword>
<dbReference type="SMART" id="SM00382">
    <property type="entry name" value="AAA"/>
    <property type="match status" value="1"/>
</dbReference>
<comment type="catalytic activity">
    <reaction evidence="6">
        <text>ATP + H2O = ADP + phosphate + H(+)</text>
        <dbReference type="Rhea" id="RHEA:13065"/>
        <dbReference type="ChEBI" id="CHEBI:15377"/>
        <dbReference type="ChEBI" id="CHEBI:15378"/>
        <dbReference type="ChEBI" id="CHEBI:30616"/>
        <dbReference type="ChEBI" id="CHEBI:43474"/>
        <dbReference type="ChEBI" id="CHEBI:456216"/>
        <dbReference type="EC" id="3.6.4.6"/>
    </reaction>
</comment>
<feature type="domain" description="AAA+ ATPase" evidence="7">
    <location>
        <begin position="447"/>
        <end position="598"/>
    </location>
</feature>
<proteinExistence type="inferred from homology"/>
<dbReference type="AlphaFoldDB" id="A0A9K3Q330"/>
<dbReference type="InterPro" id="IPR003593">
    <property type="entry name" value="AAA+_ATPase"/>
</dbReference>
<evidence type="ECO:0000259" key="7">
    <source>
        <dbReference type="SMART" id="SM00382"/>
    </source>
</evidence>
<dbReference type="EC" id="3.6.4.6" evidence="6"/>
<keyword evidence="6" id="KW-0479">Metal-binding</keyword>
<evidence type="ECO:0000256" key="5">
    <source>
        <dbReference type="ARBA" id="ARBA00022927"/>
    </source>
</evidence>
<comment type="subcellular location">
    <subcellularLocation>
        <location evidence="6">Cytoplasm</location>
    </subcellularLocation>
</comment>
<dbReference type="OrthoDB" id="9982946at2759"/>
<evidence type="ECO:0000256" key="6">
    <source>
        <dbReference type="RuleBase" id="RU367045"/>
    </source>
</evidence>
<dbReference type="GO" id="GO:0006891">
    <property type="term" value="P:intra-Golgi vesicle-mediated transport"/>
    <property type="evidence" value="ECO:0007669"/>
    <property type="project" value="TreeGrafter"/>
</dbReference>
<evidence type="ECO:0000256" key="1">
    <source>
        <dbReference type="ARBA" id="ARBA00006914"/>
    </source>
</evidence>
<keyword evidence="6" id="KW-0378">Hydrolase</keyword>
<dbReference type="InterPro" id="IPR003960">
    <property type="entry name" value="ATPase_AAA_CS"/>
</dbReference>
<comment type="cofactor">
    <cofactor evidence="6">
        <name>Mg(2+)</name>
        <dbReference type="ChEBI" id="CHEBI:18420"/>
    </cofactor>
    <text evidence="6">Binds 1 Mg(2+) ion per subunit.</text>
</comment>
<dbReference type="FunFam" id="3.40.50.300:FF:000154">
    <property type="entry name" value="Vesicle-fusing ATPase 1"/>
    <property type="match status" value="1"/>
</dbReference>
<reference evidence="8" key="2">
    <citation type="submission" date="2021-04" db="EMBL/GenBank/DDBJ databases">
        <authorList>
            <person name="Podell S."/>
        </authorList>
    </citation>
    <scope>NUCLEOTIDE SEQUENCE</scope>
    <source>
        <strain evidence="8">Hildebrandi</strain>
    </source>
</reference>
<keyword evidence="6" id="KW-0931">ER-Golgi transport</keyword>
<accession>A0A9K3Q330</accession>
<dbReference type="GO" id="GO:0046872">
    <property type="term" value="F:metal ion binding"/>
    <property type="evidence" value="ECO:0007669"/>
    <property type="project" value="UniProtKB-UniRule"/>
</dbReference>
<dbReference type="InterPro" id="IPR003959">
    <property type="entry name" value="ATPase_AAA_core"/>
</dbReference>
<dbReference type="GO" id="GO:0005795">
    <property type="term" value="C:Golgi stack"/>
    <property type="evidence" value="ECO:0007669"/>
    <property type="project" value="TreeGrafter"/>
</dbReference>
<keyword evidence="2 6" id="KW-0813">Transport</keyword>
<keyword evidence="9" id="KW-1185">Reference proteome</keyword>
<dbReference type="EMBL" id="JAGRRH010000006">
    <property type="protein sequence ID" value="KAG7368635.1"/>
    <property type="molecule type" value="Genomic_DNA"/>
</dbReference>
<reference evidence="8" key="1">
    <citation type="journal article" date="2021" name="Sci. Rep.">
        <title>Diploid genomic architecture of Nitzschia inconspicua, an elite biomass production diatom.</title>
        <authorList>
            <person name="Oliver A."/>
            <person name="Podell S."/>
            <person name="Pinowska A."/>
            <person name="Traller J.C."/>
            <person name="Smith S.R."/>
            <person name="McClure R."/>
            <person name="Beliaev A."/>
            <person name="Bohutskyi P."/>
            <person name="Hill E.A."/>
            <person name="Rabines A."/>
            <person name="Zheng H."/>
            <person name="Allen L.Z."/>
            <person name="Kuo A."/>
            <person name="Grigoriev I.V."/>
            <person name="Allen A.E."/>
            <person name="Hazlebeck D."/>
            <person name="Allen E.E."/>
        </authorList>
    </citation>
    <scope>NUCLEOTIDE SEQUENCE</scope>
    <source>
        <strain evidence="8">Hildebrandi</strain>
    </source>
</reference>
<dbReference type="GO" id="GO:0016887">
    <property type="term" value="F:ATP hydrolysis activity"/>
    <property type="evidence" value="ECO:0007669"/>
    <property type="project" value="InterPro"/>
</dbReference>
<dbReference type="GO" id="GO:0043001">
    <property type="term" value="P:Golgi to plasma membrane protein transport"/>
    <property type="evidence" value="ECO:0007669"/>
    <property type="project" value="TreeGrafter"/>
</dbReference>
<sequence>MDNVIRRNFLAKRLLLVGCVLLWRHGGAWLLFPPLDQCLRCHKVGWSSPAGTTFRLLAAVTEPGVDSLPRSQFLVKAGSSSIEEISNSTNEVSAWEVLAGNMASCLIASDLKRDSGFDGSSTGWTSWVEESSAFRLQKCIDKLVFCDLTTAASIIGAGRSDGSLDDTIRWLKWMKASPSTMMVEISEDLRAALNNTMSERDYERVDQSWREFLDRIACRIILLPSGASLRTNLQSPPGAMVYGKLLFGGVTRYRILGNTADSKRPKRKAGERTVIALPQNGGDLLPTEAWLQYGGPERSYKALDVGPCAVMEITILPKGLSLPLLTESGSDATTFSATNEALPPPPPLSASIEDMVATRITACDPRWLFQFPSLSTIHQKKNDNSSHPSNITFTIANAEKQFSSVLGGLKPEIDTIIRRVLEGRLMQAVQPQQSNEVATLLELGLSPVRGLLLYGRPGCGKTALAREISRLLTDRPPKIVSAPELLDRWVGGSERLVRDLFADAEAEWRAVGGNATKSGLHVIVIDEVDAVFRKRSSSSVSGEVARASAVNQILAKLDGVNSIDNILVIGTTNRRELLDDALLRPGRLEVQIEVPLPDKDGRREILRLHFGPLRKRGRLSQPLCRAIDGNSVSTIRSNDNEGPRSPTSWWRRRSHRSFEISWTSLSTTRIRDLASDRWTGGFSGADLEGLVRCAGSLALARARKDSSGVDGSLITLEDVRQALLEVKQ</sequence>
<keyword evidence="6" id="KW-0460">Magnesium</keyword>
<keyword evidence="6" id="KW-0963">Cytoplasm</keyword>
<dbReference type="Pfam" id="PF00004">
    <property type="entry name" value="AAA"/>
    <property type="match status" value="1"/>
</dbReference>
<evidence type="ECO:0000256" key="3">
    <source>
        <dbReference type="ARBA" id="ARBA00022741"/>
    </source>
</evidence>
<evidence type="ECO:0000256" key="4">
    <source>
        <dbReference type="ARBA" id="ARBA00022840"/>
    </source>
</evidence>
<keyword evidence="4 6" id="KW-0067">ATP-binding</keyword>
<dbReference type="PANTHER" id="PTHR23078">
    <property type="entry name" value="VESICULAR-FUSION PROTEIN NSF"/>
    <property type="match status" value="1"/>
</dbReference>
<dbReference type="PANTHER" id="PTHR23078:SF3">
    <property type="entry name" value="VESICLE-FUSING ATPASE"/>
    <property type="match status" value="1"/>
</dbReference>
<dbReference type="InterPro" id="IPR039812">
    <property type="entry name" value="Vesicle-fus_ATPase"/>
</dbReference>
<comment type="function">
    <text evidence="6">Required for vesicle-mediated transport. Catalyzes the fusion of transport vesicles within the Golgi cisternae. Is also required for transport from the endoplasmic reticulum to the Golgi stack. Seems to function as a fusion protein required for the delivery of cargo proteins to all compartments of the Golgi stack independent of vesicle origin.</text>
</comment>
<organism evidence="8 9">
    <name type="scientific">Nitzschia inconspicua</name>
    <dbReference type="NCBI Taxonomy" id="303405"/>
    <lineage>
        <taxon>Eukaryota</taxon>
        <taxon>Sar</taxon>
        <taxon>Stramenopiles</taxon>
        <taxon>Ochrophyta</taxon>
        <taxon>Bacillariophyta</taxon>
        <taxon>Bacillariophyceae</taxon>
        <taxon>Bacillariophycidae</taxon>
        <taxon>Bacillariales</taxon>
        <taxon>Bacillariaceae</taxon>
        <taxon>Nitzschia</taxon>
    </lineage>
</organism>
<protein>
    <recommendedName>
        <fullName evidence="6">Vesicle-fusing ATPase</fullName>
        <ecNumber evidence="6">3.6.4.6</ecNumber>
    </recommendedName>
</protein>
<dbReference type="PROSITE" id="PS00674">
    <property type="entry name" value="AAA"/>
    <property type="match status" value="1"/>
</dbReference>
<comment type="similarity">
    <text evidence="1 6">Belongs to the AAA ATPase family.</text>
</comment>
<keyword evidence="5 6" id="KW-0653">Protein transport</keyword>
<evidence type="ECO:0000256" key="2">
    <source>
        <dbReference type="ARBA" id="ARBA00022448"/>
    </source>
</evidence>
<gene>
    <name evidence="8" type="ORF">IV203_031378</name>
</gene>